<dbReference type="Pfam" id="PF13649">
    <property type="entry name" value="Methyltransf_25"/>
    <property type="match status" value="1"/>
</dbReference>
<dbReference type="SUPFAM" id="SSF53335">
    <property type="entry name" value="S-adenosyl-L-methionine-dependent methyltransferases"/>
    <property type="match status" value="1"/>
</dbReference>
<dbReference type="GO" id="GO:0008168">
    <property type="term" value="F:methyltransferase activity"/>
    <property type="evidence" value="ECO:0007669"/>
    <property type="project" value="UniProtKB-KW"/>
</dbReference>
<evidence type="ECO:0000313" key="6">
    <source>
        <dbReference type="Proteomes" id="UP000054223"/>
    </source>
</evidence>
<keyword evidence="3" id="KW-0949">S-adenosyl-L-methionine</keyword>
<name>A0A9X0HP81_SOLP1</name>
<sequence>MDQYALTFDAFDKMAQAYQDRYMDLDLYNDTYDAFCALLPQPHARILELGCGPGNITRYLLAQRPDYRITATDVAPAMVQLAQQNNPTATCQLLDCRALDQLTEQYDGIVCGFCLPYLSQADCAKLIHDCAARLSDAGVLYLSAIEGDYQQSGFESSSNGQHKAYVHYHQEAYLREHLTRSGFAVAELMRKHFNKPDGTPSVHLIFITRKAAPAA</sequence>
<evidence type="ECO:0000313" key="5">
    <source>
        <dbReference type="EMBL" id="KUG09589.1"/>
    </source>
</evidence>
<keyword evidence="1 5" id="KW-0489">Methyltransferase</keyword>
<organism evidence="5 6">
    <name type="scientific">Solirubrum puertoriconensis</name>
    <dbReference type="NCBI Taxonomy" id="1751427"/>
    <lineage>
        <taxon>Bacteria</taxon>
        <taxon>Pseudomonadati</taxon>
        <taxon>Bacteroidota</taxon>
        <taxon>Cytophagia</taxon>
        <taxon>Cytophagales</taxon>
    </lineage>
</organism>
<gene>
    <name evidence="5" type="ORF">ASU33_17960</name>
</gene>
<dbReference type="InterPro" id="IPR041698">
    <property type="entry name" value="Methyltransf_25"/>
</dbReference>
<evidence type="ECO:0000256" key="1">
    <source>
        <dbReference type="ARBA" id="ARBA00022603"/>
    </source>
</evidence>
<dbReference type="EMBL" id="LNAL01000003">
    <property type="protein sequence ID" value="KUG09589.1"/>
    <property type="molecule type" value="Genomic_DNA"/>
</dbReference>
<dbReference type="CDD" id="cd02440">
    <property type="entry name" value="AdoMet_MTases"/>
    <property type="match status" value="1"/>
</dbReference>
<evidence type="ECO:0000256" key="3">
    <source>
        <dbReference type="ARBA" id="ARBA00022691"/>
    </source>
</evidence>
<feature type="domain" description="Methyltransferase" evidence="4">
    <location>
        <begin position="46"/>
        <end position="138"/>
    </location>
</feature>
<evidence type="ECO:0000256" key="2">
    <source>
        <dbReference type="ARBA" id="ARBA00022679"/>
    </source>
</evidence>
<dbReference type="PANTHER" id="PTHR43464:SF19">
    <property type="entry name" value="UBIQUINONE BIOSYNTHESIS O-METHYLTRANSFERASE, MITOCHONDRIAL"/>
    <property type="match status" value="1"/>
</dbReference>
<keyword evidence="2" id="KW-0808">Transferase</keyword>
<dbReference type="Proteomes" id="UP000054223">
    <property type="component" value="Unassembled WGS sequence"/>
</dbReference>
<proteinExistence type="predicted"/>
<keyword evidence="6" id="KW-1185">Reference proteome</keyword>
<dbReference type="PANTHER" id="PTHR43464">
    <property type="entry name" value="METHYLTRANSFERASE"/>
    <property type="match status" value="1"/>
</dbReference>
<dbReference type="OrthoDB" id="9789123at2"/>
<dbReference type="InterPro" id="IPR029063">
    <property type="entry name" value="SAM-dependent_MTases_sf"/>
</dbReference>
<dbReference type="RefSeq" id="WP_059067704.1">
    <property type="nucleotide sequence ID" value="NZ_LNAL01000003.1"/>
</dbReference>
<evidence type="ECO:0000259" key="4">
    <source>
        <dbReference type="Pfam" id="PF13649"/>
    </source>
</evidence>
<protein>
    <submittedName>
        <fullName evidence="5">Methyltransferase type 11</fullName>
    </submittedName>
</protein>
<dbReference type="GO" id="GO:0032259">
    <property type="term" value="P:methylation"/>
    <property type="evidence" value="ECO:0007669"/>
    <property type="project" value="UniProtKB-KW"/>
</dbReference>
<dbReference type="Gene3D" id="3.40.50.150">
    <property type="entry name" value="Vaccinia Virus protein VP39"/>
    <property type="match status" value="1"/>
</dbReference>
<comment type="caution">
    <text evidence="5">The sequence shown here is derived from an EMBL/GenBank/DDBJ whole genome shotgun (WGS) entry which is preliminary data.</text>
</comment>
<accession>A0A9X0HP81</accession>
<reference evidence="5 6" key="1">
    <citation type="submission" date="2015-11" db="EMBL/GenBank/DDBJ databases">
        <title>Solirubrum puertoriconensis gen. nov. an environmental bacteria isolated in Puerto Rico.</title>
        <authorList>
            <person name="Cuebas-Irizarry M.F."/>
            <person name="Montalvo-Rodriguez R."/>
        </authorList>
    </citation>
    <scope>NUCLEOTIDE SEQUENCE [LARGE SCALE GENOMIC DNA]</scope>
    <source>
        <strain evidence="5 6">MC1A</strain>
    </source>
</reference>
<dbReference type="AlphaFoldDB" id="A0A9X0HP81"/>